<dbReference type="Gene3D" id="3.20.20.140">
    <property type="entry name" value="Metal-dependent hydrolases"/>
    <property type="match status" value="2"/>
</dbReference>
<dbReference type="PANTHER" id="PTHR43135:SF3">
    <property type="entry name" value="ALPHA-D-RIBOSE 1-METHYLPHOSPHONATE 5-TRIPHOSPHATE DIPHOSPHATASE"/>
    <property type="match status" value="1"/>
</dbReference>
<feature type="region of interest" description="Disordered" evidence="1">
    <location>
        <begin position="1"/>
        <end position="48"/>
    </location>
</feature>
<sequence>MAPKERQDAEVRQPLLGGSGSGNGRESSDDRADSPDAQTQVNNNNNSINAWLGLGSTSDTELRSRFHRIVAGVTAVLVLLLAVNTVRARSSGPPGPAIHITQTAFTDGLASCRAIRTASVDAAGVFRKGGAPQTRPSGNPRHTALASLTNNSTPLLLKHATIWDGVGSRLQNTDVAIANGLIVRIGSNLTPRDLLQAASAYSSQRHSTSFSTFKEDDVEVVDVQGRVVSPGLVDMHSHATIMAVPGFWGDEDGNEMAGGPTNPYLRVLDGVNALDAAIEYIAAGGVTTSLIIPGSGTLMGGEGVAIKHLTTTKTGSNSADTLTLNFGMDPKGSDGKLWRWMKMACGENPKRAFGGRGIMPGSRMGSGWLFRQRFEAARSALRAQDDWCESAESVSRQFGENNAHRFVAHRFPDALEYESLVALLRKDIRLQVHCYQVNDLDMMIRNSHEFDFPIIAFHHATEAHLLASKLAAENISAAVFADHSLYKREAYKHSVRAGQILTAAGAKVAYKSDHPVLNAQHLIYEAQKSAHYGLDEDTAFAAVTSVPADRIGAGWRIGRIAEGYDADVLVWDRPPLTLGAHPLRVIIDGYTVKSDPLTPQRPPQIAPAAPITPVLDASHTRLSAYTVVNVSGIYTQPSEILKGSILVENGVVTCVGAKCATKGTVFDLNGGVVIPGLVGVAVPLGLEEISAESGTADGQGGVADAISGLVHARDGLRVGGGGKLLEYAWKSGVLAAVAAPSGSGLVQGVSVAFRTAAQRYSDAILKDDVALHITIGNEAKNTYANSISSQFAHIRKLLTSQDSPDSPFAKVVAGKLALVASVNDPNDISKLLALILSTAPKARLIVATNSGAVNVANELAKAGVPVLLQPPRCQQKSWEERWCRPYGVSGKSTYELLKSAGVKVLISISEPDQIRSLLFEAGWGTVGDSDVGGGSGVNVNAIDAVGVVTWNVADAFGLEGVGRIEVGKKATFVGLDGGPVGFGYKIQILADNDEVTTHPIQN</sequence>
<dbReference type="InterPro" id="IPR011059">
    <property type="entry name" value="Metal-dep_hydrolase_composite"/>
</dbReference>
<dbReference type="InterPro" id="IPR051781">
    <property type="entry name" value="Metallo-dep_Hydrolase"/>
</dbReference>
<dbReference type="SUPFAM" id="SSF51338">
    <property type="entry name" value="Composite domain of metallo-dependent hydrolases"/>
    <property type="match status" value="2"/>
</dbReference>
<dbReference type="AlphaFoldDB" id="A0AAD5TAV8"/>
<proteinExistence type="predicted"/>
<organism evidence="3 4">
    <name type="scientific">Physocladia obscura</name>
    <dbReference type="NCBI Taxonomy" id="109957"/>
    <lineage>
        <taxon>Eukaryota</taxon>
        <taxon>Fungi</taxon>
        <taxon>Fungi incertae sedis</taxon>
        <taxon>Chytridiomycota</taxon>
        <taxon>Chytridiomycota incertae sedis</taxon>
        <taxon>Chytridiomycetes</taxon>
        <taxon>Chytridiales</taxon>
        <taxon>Chytriomycetaceae</taxon>
        <taxon>Physocladia</taxon>
    </lineage>
</organism>
<dbReference type="InterPro" id="IPR006680">
    <property type="entry name" value="Amidohydro-rel"/>
</dbReference>
<dbReference type="GO" id="GO:0016810">
    <property type="term" value="F:hydrolase activity, acting on carbon-nitrogen (but not peptide) bonds"/>
    <property type="evidence" value="ECO:0007669"/>
    <property type="project" value="InterPro"/>
</dbReference>
<name>A0AAD5TAV8_9FUNG</name>
<evidence type="ECO:0000259" key="2">
    <source>
        <dbReference type="Pfam" id="PF01979"/>
    </source>
</evidence>
<evidence type="ECO:0000313" key="4">
    <source>
        <dbReference type="Proteomes" id="UP001211907"/>
    </source>
</evidence>
<dbReference type="Pfam" id="PF01979">
    <property type="entry name" value="Amidohydro_1"/>
    <property type="match status" value="1"/>
</dbReference>
<reference evidence="3" key="1">
    <citation type="submission" date="2020-05" db="EMBL/GenBank/DDBJ databases">
        <title>Phylogenomic resolution of chytrid fungi.</title>
        <authorList>
            <person name="Stajich J.E."/>
            <person name="Amses K."/>
            <person name="Simmons R."/>
            <person name="Seto K."/>
            <person name="Myers J."/>
            <person name="Bonds A."/>
            <person name="Quandt C.A."/>
            <person name="Barry K."/>
            <person name="Liu P."/>
            <person name="Grigoriev I."/>
            <person name="Longcore J.E."/>
            <person name="James T.Y."/>
        </authorList>
    </citation>
    <scope>NUCLEOTIDE SEQUENCE</scope>
    <source>
        <strain evidence="3">JEL0513</strain>
    </source>
</reference>
<gene>
    <name evidence="3" type="ORF">HK100_010684</name>
</gene>
<accession>A0AAD5TAV8</accession>
<comment type="caution">
    <text evidence="3">The sequence shown here is derived from an EMBL/GenBank/DDBJ whole genome shotgun (WGS) entry which is preliminary data.</text>
</comment>
<feature type="compositionally biased region" description="Basic and acidic residues" evidence="1">
    <location>
        <begin position="1"/>
        <end position="11"/>
    </location>
</feature>
<evidence type="ECO:0000313" key="3">
    <source>
        <dbReference type="EMBL" id="KAJ3143101.1"/>
    </source>
</evidence>
<feature type="domain" description="Amidohydrolase-related" evidence="2">
    <location>
        <begin position="460"/>
        <end position="575"/>
    </location>
</feature>
<dbReference type="Proteomes" id="UP001211907">
    <property type="component" value="Unassembled WGS sequence"/>
</dbReference>
<keyword evidence="4" id="KW-1185">Reference proteome</keyword>
<dbReference type="SUPFAM" id="SSF51556">
    <property type="entry name" value="Metallo-dependent hydrolases"/>
    <property type="match status" value="1"/>
</dbReference>
<dbReference type="PANTHER" id="PTHR43135">
    <property type="entry name" value="ALPHA-D-RIBOSE 1-METHYLPHOSPHONATE 5-TRIPHOSPHATE DIPHOSPHATASE"/>
    <property type="match status" value="1"/>
</dbReference>
<dbReference type="EMBL" id="JADGJH010000006">
    <property type="protein sequence ID" value="KAJ3143101.1"/>
    <property type="molecule type" value="Genomic_DNA"/>
</dbReference>
<protein>
    <recommendedName>
        <fullName evidence="2">Amidohydrolase-related domain-containing protein</fullName>
    </recommendedName>
</protein>
<evidence type="ECO:0000256" key="1">
    <source>
        <dbReference type="SAM" id="MobiDB-lite"/>
    </source>
</evidence>
<dbReference type="InterPro" id="IPR032466">
    <property type="entry name" value="Metal_Hydrolase"/>
</dbReference>